<evidence type="ECO:0000313" key="2">
    <source>
        <dbReference type="EMBL" id="TVT17803.1"/>
    </source>
</evidence>
<feature type="compositionally biased region" description="Basic and acidic residues" evidence="1">
    <location>
        <begin position="64"/>
        <end position="81"/>
    </location>
</feature>
<dbReference type="Proteomes" id="UP000318578">
    <property type="component" value="Unassembled WGS sequence"/>
</dbReference>
<evidence type="ECO:0000256" key="1">
    <source>
        <dbReference type="SAM" id="MobiDB-lite"/>
    </source>
</evidence>
<feature type="compositionally biased region" description="Polar residues" evidence="1">
    <location>
        <begin position="83"/>
        <end position="92"/>
    </location>
</feature>
<sequence length="112" mass="12020">MSEVLDWNAKTIAEFRANEGRVGGTFEGSPVNPCMRFSLTRRSPSAFGTTRQARNGLGAATVPSKDDQAELVTGRERDHPATKRSQAGQSESAGGPGTTGRHGHPVFRIEPR</sequence>
<dbReference type="EMBL" id="VJZA01000072">
    <property type="protein sequence ID" value="TVT17803.1"/>
    <property type="molecule type" value="Genomic_DNA"/>
</dbReference>
<dbReference type="AlphaFoldDB" id="A0A558A0K9"/>
<dbReference type="RefSeq" id="WP_144643327.1">
    <property type="nucleotide sequence ID" value="NZ_BNAX01000037.1"/>
</dbReference>
<keyword evidence="3" id="KW-1185">Reference proteome</keyword>
<comment type="caution">
    <text evidence="2">The sequence shown here is derived from an EMBL/GenBank/DDBJ whole genome shotgun (WGS) entry which is preliminary data.</text>
</comment>
<proteinExistence type="predicted"/>
<accession>A0A558A0K9</accession>
<evidence type="ECO:0000313" key="3">
    <source>
        <dbReference type="Proteomes" id="UP000318578"/>
    </source>
</evidence>
<feature type="region of interest" description="Disordered" evidence="1">
    <location>
        <begin position="48"/>
        <end position="112"/>
    </location>
</feature>
<name>A0A558A0K9_9PSEU</name>
<reference evidence="2 3" key="1">
    <citation type="submission" date="2019-07" db="EMBL/GenBank/DDBJ databases">
        <title>New species of Amycolatopsis and Streptomyces.</title>
        <authorList>
            <person name="Duangmal K."/>
            <person name="Teo W.F.A."/>
            <person name="Lipun K."/>
        </authorList>
    </citation>
    <scope>NUCLEOTIDE SEQUENCE [LARGE SCALE GENOMIC DNA]</scope>
    <source>
        <strain evidence="2 3">JCM 30562</strain>
    </source>
</reference>
<organism evidence="2 3">
    <name type="scientific">Amycolatopsis acidiphila</name>
    <dbReference type="NCBI Taxonomy" id="715473"/>
    <lineage>
        <taxon>Bacteria</taxon>
        <taxon>Bacillati</taxon>
        <taxon>Actinomycetota</taxon>
        <taxon>Actinomycetes</taxon>
        <taxon>Pseudonocardiales</taxon>
        <taxon>Pseudonocardiaceae</taxon>
        <taxon>Amycolatopsis</taxon>
    </lineage>
</organism>
<protein>
    <submittedName>
        <fullName evidence="2">Uncharacterized protein</fullName>
    </submittedName>
</protein>
<gene>
    <name evidence="2" type="ORF">FNH06_30175</name>
</gene>